<evidence type="ECO:0000313" key="3">
    <source>
        <dbReference type="Proteomes" id="UP001177080"/>
    </source>
</evidence>
<keyword evidence="3" id="KW-1185">Reference proteome</keyword>
<dbReference type="EMBL" id="WHSC02000003">
    <property type="protein sequence ID" value="MDO6121151.1"/>
    <property type="molecule type" value="Genomic_DNA"/>
</dbReference>
<organism evidence="2 3">
    <name type="scientific">Shinella curvata</name>
    <dbReference type="NCBI Taxonomy" id="1817964"/>
    <lineage>
        <taxon>Bacteria</taxon>
        <taxon>Pseudomonadati</taxon>
        <taxon>Pseudomonadota</taxon>
        <taxon>Alphaproteobacteria</taxon>
        <taxon>Hyphomicrobiales</taxon>
        <taxon>Rhizobiaceae</taxon>
        <taxon>Shinella</taxon>
    </lineage>
</organism>
<name>A0ABT8XBN6_9HYPH</name>
<evidence type="ECO:0000313" key="2">
    <source>
        <dbReference type="EMBL" id="MDO6121151.1"/>
    </source>
</evidence>
<feature type="domain" description="Polysaccharide pyruvyl transferase" evidence="1">
    <location>
        <begin position="99"/>
        <end position="222"/>
    </location>
</feature>
<proteinExistence type="predicted"/>
<dbReference type="Pfam" id="PF04230">
    <property type="entry name" value="PS_pyruv_trans"/>
    <property type="match status" value="1"/>
</dbReference>
<dbReference type="Proteomes" id="UP001177080">
    <property type="component" value="Unassembled WGS sequence"/>
</dbReference>
<gene>
    <name evidence="2" type="ORF">GB928_008150</name>
</gene>
<dbReference type="InterPro" id="IPR007345">
    <property type="entry name" value="Polysacch_pyruvyl_Trfase"/>
</dbReference>
<comment type="caution">
    <text evidence="2">The sequence shown here is derived from an EMBL/GenBank/DDBJ whole genome shotgun (WGS) entry which is preliminary data.</text>
</comment>
<reference evidence="2" key="1">
    <citation type="submission" date="2022-04" db="EMBL/GenBank/DDBJ databases">
        <title>Shinella lacus sp. nov., a novel member of the genus Shinella from water.</title>
        <authorList>
            <person name="Deng Y."/>
        </authorList>
    </citation>
    <scope>NUCLEOTIDE SEQUENCE</scope>
    <source>
        <strain evidence="2">JCM 31239</strain>
    </source>
</reference>
<sequence length="345" mass="39450">MGRDSTSAQKYGLLSYSSMNIGDEIQSIAAQRFLPRIDTLVHREQVNTFKSSTKTKLIMNAWWMWEPKRFPPSDSIDPLPISMYIRDDIRDSFNARSLDYLKKVGPVGCRDISTLDYLTGKGVDAYFSGCLTLTLNRNPDLPRGDFILAIDLPDSVLRLMRKKTGRRVLSLTAILTPSFTQNQRFDLARTMLYLLSRAHCVVTTRLHAALPCLALGTPVLRLDLAKDNNNIKSRFSGYDGCLHVAHEGMGDEIFANFDLDNPPANPDKFLPIREDLVRRTTEFTGYDSNAASYGYMDDIDALVRVMQNLKYDRRVMKKTLWWGRTGDLLNIWFQKFVLKKTKNDR</sequence>
<accession>A0ABT8XBN6</accession>
<dbReference type="RefSeq" id="WP_244761107.1">
    <property type="nucleotide sequence ID" value="NZ_JALJCJ010000003.1"/>
</dbReference>
<evidence type="ECO:0000259" key="1">
    <source>
        <dbReference type="Pfam" id="PF04230"/>
    </source>
</evidence>
<dbReference type="GO" id="GO:0016740">
    <property type="term" value="F:transferase activity"/>
    <property type="evidence" value="ECO:0007669"/>
    <property type="project" value="UniProtKB-KW"/>
</dbReference>
<protein>
    <submittedName>
        <fullName evidence="2">Polysaccharide pyruvyl transferase family protein</fullName>
    </submittedName>
</protein>
<keyword evidence="2" id="KW-0808">Transferase</keyword>